<evidence type="ECO:0000256" key="1">
    <source>
        <dbReference type="SAM" id="MobiDB-lite"/>
    </source>
</evidence>
<comment type="caution">
    <text evidence="2">The sequence shown here is derived from an EMBL/GenBank/DDBJ whole genome shotgun (WGS) entry which is preliminary data.</text>
</comment>
<dbReference type="AlphaFoldDB" id="A0A369J281"/>
<dbReference type="Proteomes" id="UP000076154">
    <property type="component" value="Unassembled WGS sequence"/>
</dbReference>
<dbReference type="OrthoDB" id="2730162at2759"/>
<reference evidence="2" key="1">
    <citation type="submission" date="2018-04" db="EMBL/GenBank/DDBJ databases">
        <title>Whole genome sequencing of Hypsizygus marmoreus.</title>
        <authorList>
            <person name="Choi I.-G."/>
            <person name="Min B."/>
            <person name="Kim J.-G."/>
            <person name="Kim S."/>
            <person name="Oh Y.-L."/>
            <person name="Kong W.-S."/>
            <person name="Park H."/>
            <person name="Jeong J."/>
            <person name="Song E.-S."/>
        </authorList>
    </citation>
    <scope>NUCLEOTIDE SEQUENCE [LARGE SCALE GENOMIC DNA]</scope>
    <source>
        <strain evidence="2">51987-8</strain>
    </source>
</reference>
<evidence type="ECO:0000313" key="2">
    <source>
        <dbReference type="EMBL" id="RDB16111.1"/>
    </source>
</evidence>
<organism evidence="2 3">
    <name type="scientific">Hypsizygus marmoreus</name>
    <name type="common">White beech mushroom</name>
    <name type="synonym">Agaricus marmoreus</name>
    <dbReference type="NCBI Taxonomy" id="39966"/>
    <lineage>
        <taxon>Eukaryota</taxon>
        <taxon>Fungi</taxon>
        <taxon>Dikarya</taxon>
        <taxon>Basidiomycota</taxon>
        <taxon>Agaricomycotina</taxon>
        <taxon>Agaricomycetes</taxon>
        <taxon>Agaricomycetidae</taxon>
        <taxon>Agaricales</taxon>
        <taxon>Tricholomatineae</taxon>
        <taxon>Lyophyllaceae</taxon>
        <taxon>Hypsizygus</taxon>
    </lineage>
</organism>
<evidence type="ECO:0000313" key="3">
    <source>
        <dbReference type="Proteomes" id="UP000076154"/>
    </source>
</evidence>
<accession>A0A369J281</accession>
<dbReference type="EMBL" id="LUEZ02000133">
    <property type="protein sequence ID" value="RDB16111.1"/>
    <property type="molecule type" value="Genomic_DNA"/>
</dbReference>
<sequence length="401" mass="44931">MVNEIQEGLDQVTALPDESPEERRNQEGRDATPHRSCHVPPNSADCEHLNLGSTATFSLIFLPPQIIRSAASDPAARDLLVKSAIPRHRSAFTEKLVSFEPSLNDNFREPERDNKLIDAFLDWCAKAKQIPEALKTAINERKSLKGRFRKLKRRFIRDAGLAPNEARQASSSPKFLPPPSLLCPPRIHPLAIGFTNKRKKKLSMHALIPENLQHDILEDQSRIFRDSEGNFIGMVKREFLPLQAGVEFVDDAIKEATTYRKSIHLEDPVYLHKRDIQPGRAQPLLLRLTGPGEVLDDFSDFLAEMGSLRMDGNGQLDGPDDDGLGKYTVKIGDDEFQFHGAELAPPAGVCAENYSRANHYEFQPHMFGAAWTTSRSRGFDAGGTSLCASMEFEFERHPTHS</sequence>
<feature type="compositionally biased region" description="Basic and acidic residues" evidence="1">
    <location>
        <begin position="21"/>
        <end position="33"/>
    </location>
</feature>
<dbReference type="InParanoid" id="A0A369J281"/>
<keyword evidence="3" id="KW-1185">Reference proteome</keyword>
<name>A0A369J281_HYPMA</name>
<protein>
    <submittedName>
        <fullName evidence="2">Uncharacterized protein</fullName>
    </submittedName>
</protein>
<feature type="region of interest" description="Disordered" evidence="1">
    <location>
        <begin position="1"/>
        <end position="40"/>
    </location>
</feature>
<gene>
    <name evidence="2" type="ORF">Hypma_003381</name>
</gene>
<proteinExistence type="predicted"/>